<dbReference type="Pfam" id="PF01370">
    <property type="entry name" value="Epimerase"/>
    <property type="match status" value="1"/>
</dbReference>
<protein>
    <submittedName>
        <fullName evidence="3">Unannotated protein</fullName>
    </submittedName>
</protein>
<evidence type="ECO:0000256" key="1">
    <source>
        <dbReference type="ARBA" id="ARBA00007637"/>
    </source>
</evidence>
<organism evidence="3">
    <name type="scientific">freshwater metagenome</name>
    <dbReference type="NCBI Taxonomy" id="449393"/>
    <lineage>
        <taxon>unclassified sequences</taxon>
        <taxon>metagenomes</taxon>
        <taxon>ecological metagenomes</taxon>
    </lineage>
</organism>
<dbReference type="PANTHER" id="PTHR43000">
    <property type="entry name" value="DTDP-D-GLUCOSE 4,6-DEHYDRATASE-RELATED"/>
    <property type="match status" value="1"/>
</dbReference>
<comment type="similarity">
    <text evidence="1">Belongs to the NAD(P)-dependent epimerase/dehydratase family.</text>
</comment>
<dbReference type="InterPro" id="IPR001509">
    <property type="entry name" value="Epimerase_deHydtase"/>
</dbReference>
<dbReference type="InterPro" id="IPR036291">
    <property type="entry name" value="NAD(P)-bd_dom_sf"/>
</dbReference>
<dbReference type="CDD" id="cd08946">
    <property type="entry name" value="SDR_e"/>
    <property type="match status" value="1"/>
</dbReference>
<dbReference type="SUPFAM" id="SSF51735">
    <property type="entry name" value="NAD(P)-binding Rossmann-fold domains"/>
    <property type="match status" value="1"/>
</dbReference>
<gene>
    <name evidence="3" type="ORF">UFOPK1392_01690</name>
    <name evidence="4" type="ORF">UFOPK3733_01776</name>
</gene>
<proteinExistence type="inferred from homology"/>
<evidence type="ECO:0000313" key="3">
    <source>
        <dbReference type="EMBL" id="CAB4323928.1"/>
    </source>
</evidence>
<evidence type="ECO:0000313" key="4">
    <source>
        <dbReference type="EMBL" id="CAB4949388.1"/>
    </source>
</evidence>
<reference evidence="3" key="1">
    <citation type="submission" date="2020-05" db="EMBL/GenBank/DDBJ databases">
        <authorList>
            <person name="Chiriac C."/>
            <person name="Salcher M."/>
            <person name="Ghai R."/>
            <person name="Kavagutti S V."/>
        </authorList>
    </citation>
    <scope>NUCLEOTIDE SEQUENCE</scope>
</reference>
<dbReference type="AlphaFoldDB" id="A0A6J5YJV0"/>
<feature type="domain" description="NAD-dependent epimerase/dehydratase" evidence="2">
    <location>
        <begin position="11"/>
        <end position="188"/>
    </location>
</feature>
<dbReference type="EMBL" id="CAEMXZ010000085">
    <property type="protein sequence ID" value="CAB4323928.1"/>
    <property type="molecule type" value="Genomic_DNA"/>
</dbReference>
<sequence length="308" mass="33372">MSPAPLTGQRILLTGVTGQVAGPLSRALVAAGNTVYGTSRFTKPEDRAAVEATGVIPVAIDLESGSFDEVPDGLDYVINMAVAKTNDFDRDLRANAEGVALLMERVQGVKAFFHCSSCAVYEPNGHVSHVETDALGDNHRKMGFMPTYSISKIAAESSVKYASRRFGVPAVIARLDVPYGPEHGWPQMMVRLAQMGIPTPISPDAPNTHCFLHDRDILSSLPYLLEVADVPPPIYNWCAPELVSIEDWTAELTRLTGVEIPLVVTDACVPPNPIDPSKLLGLGWTPSVEWRDAFRDTAQTSFPDLFKG</sequence>
<accession>A0A6J5YJV0</accession>
<dbReference type="Gene3D" id="3.40.50.720">
    <property type="entry name" value="NAD(P)-binding Rossmann-like Domain"/>
    <property type="match status" value="1"/>
</dbReference>
<dbReference type="EMBL" id="CAFBNC010000113">
    <property type="protein sequence ID" value="CAB4949388.1"/>
    <property type="molecule type" value="Genomic_DNA"/>
</dbReference>
<name>A0A6J5YJV0_9ZZZZ</name>
<evidence type="ECO:0000259" key="2">
    <source>
        <dbReference type="Pfam" id="PF01370"/>
    </source>
</evidence>